<reference evidence="1 2" key="1">
    <citation type="submission" date="2019-09" db="EMBL/GenBank/DDBJ databases">
        <title>Genome sequence of Hymenobacter sp. M3.</title>
        <authorList>
            <person name="Srinivasan S."/>
        </authorList>
    </citation>
    <scope>NUCLEOTIDE SEQUENCE [LARGE SCALE GENOMIC DNA]</scope>
    <source>
        <strain evidence="1 2">M3</strain>
    </source>
</reference>
<comment type="caution">
    <text evidence="1">The sequence shown here is derived from an EMBL/GenBank/DDBJ whole genome shotgun (WGS) entry which is preliminary data.</text>
</comment>
<dbReference type="EMBL" id="VTWU01000003">
    <property type="protein sequence ID" value="KAA9333372.1"/>
    <property type="molecule type" value="Genomic_DNA"/>
</dbReference>
<name>A0A7L4ZWR6_9BACT</name>
<sequence>MSQHNDFEHGFHEWETEERPGTSWKAAAGALVGLGLTIGLFACLYAVRHRNRVAGLALAGLLGWALHLKWTLL</sequence>
<proteinExistence type="predicted"/>
<organism evidence="1 2">
    <name type="scientific">Hymenobacter busanensis</name>
    <dbReference type="NCBI Taxonomy" id="2607656"/>
    <lineage>
        <taxon>Bacteria</taxon>
        <taxon>Pseudomonadati</taxon>
        <taxon>Bacteroidota</taxon>
        <taxon>Cytophagia</taxon>
        <taxon>Cytophagales</taxon>
        <taxon>Hymenobacteraceae</taxon>
        <taxon>Hymenobacter</taxon>
    </lineage>
</organism>
<dbReference type="RefSeq" id="WP_151078793.1">
    <property type="nucleotide sequence ID" value="NZ_CP047647.1"/>
</dbReference>
<dbReference type="Proteomes" id="UP000326380">
    <property type="component" value="Unassembled WGS sequence"/>
</dbReference>
<keyword evidence="2" id="KW-1185">Reference proteome</keyword>
<dbReference type="AlphaFoldDB" id="A0A7L4ZWR6"/>
<evidence type="ECO:0000313" key="1">
    <source>
        <dbReference type="EMBL" id="KAA9333372.1"/>
    </source>
</evidence>
<evidence type="ECO:0000313" key="2">
    <source>
        <dbReference type="Proteomes" id="UP000326380"/>
    </source>
</evidence>
<gene>
    <name evidence="1" type="ORF">F0P96_10410</name>
</gene>
<protein>
    <submittedName>
        <fullName evidence="1">Uncharacterized protein</fullName>
    </submittedName>
</protein>
<accession>A0A7L4ZWR6</accession>